<dbReference type="KEGG" id="plei:Q9312_04965"/>
<dbReference type="EMBL" id="CP133548">
    <property type="protein sequence ID" value="WMS88269.1"/>
    <property type="molecule type" value="Genomic_DNA"/>
</dbReference>
<dbReference type="RefSeq" id="WP_309203474.1">
    <property type="nucleotide sequence ID" value="NZ_CP133548.1"/>
</dbReference>
<feature type="signal peptide" evidence="6">
    <location>
        <begin position="1"/>
        <end position="18"/>
    </location>
</feature>
<dbReference type="GO" id="GO:0008239">
    <property type="term" value="F:dipeptidyl-peptidase activity"/>
    <property type="evidence" value="ECO:0007669"/>
    <property type="project" value="UniProtKB-UniRule"/>
</dbReference>
<dbReference type="SUPFAM" id="SSF50494">
    <property type="entry name" value="Trypsin-like serine proteases"/>
    <property type="match status" value="1"/>
</dbReference>
<dbReference type="PANTHER" id="PTHR38469">
    <property type="entry name" value="PERIPLASMIC PEPTIDASE SUBFAMILY S1B"/>
    <property type="match status" value="1"/>
</dbReference>
<dbReference type="Proteomes" id="UP001239782">
    <property type="component" value="Chromosome"/>
</dbReference>
<keyword evidence="4 6" id="KW-0732">Signal</keyword>
<dbReference type="GO" id="GO:0006508">
    <property type="term" value="P:proteolysis"/>
    <property type="evidence" value="ECO:0007669"/>
    <property type="project" value="UniProtKB-KW"/>
</dbReference>
<dbReference type="AlphaFoldDB" id="A0AA51X7U4"/>
<dbReference type="PANTHER" id="PTHR38469:SF1">
    <property type="entry name" value="PERIPLASMIC PEPTIDASE SUBFAMILY S1B"/>
    <property type="match status" value="1"/>
</dbReference>
<evidence type="ECO:0000256" key="5">
    <source>
        <dbReference type="ARBA" id="ARBA00022801"/>
    </source>
</evidence>
<sequence>MKKLLLTATALTMLGAVANEGMWQPHQLPAIAKDLKKAGLKLNPKDLTNLTEFPMGAIVSLGGCTASFVSDKGLVVTNHHCAYGSIQYNSTEDKNLLDDGFLAKEFNQELPAAPGSRIYVTEDIRNVTAQITADLSDKMSGEDRYAQIDQQSKKLVAECESDKAYRCSVVNFHGGLEYYLFKQMTIRDVRLVHAPAKSIGKYGGDIDNWMWPRHTGDYAFYRAYVGPDGKPADFSEDNVPFEPKHHLKVNAKGVADGDYIMVLGYPGSTNRYRTSGEVDFTFNQSYPLSKELMGSLIDTIYANSAEGSDARIKYESTLAGLANYEKNRGSMMESYHKGTTQERKDALDKALRHWVSKDKTRQQKYGTAIEQLDALIQQSQQTSKRDTLLGYTNYVGQMMSSAARLHRLAVEKQKDDMDRERGYQERDMKGFEESMKRIDRRFDAKVETAMVFNMLNRYAQLPKAQRVPAIDAFFGIQDGYKPEQLQAKLSNMYSTTKLTESDVRLEWMNKSVEDFEASDDPFIQYAVQTYEARQALEKAGKKESGDFAAVRPKYMEAIIAYNKSQNQPIYADANSTLRVTFGNVKGYSPKDGLYAVPFTTLEGITQKDTGVWPFNSPKSQLDLIAQKKYGKYFDKTVGSVPVNFLGTLDITGGNSGSPTLNAKAELVGLVFDGVYESIIGDWDYDPSLNRSIHVDARYMLWVMQYVDGADNLIKEMDVIE</sequence>
<keyword evidence="8" id="KW-1185">Reference proteome</keyword>
<dbReference type="InterPro" id="IPR019500">
    <property type="entry name" value="Pep_S46"/>
</dbReference>
<feature type="chain" id="PRO_5041487930" description="Dipeptidyl-peptidase" evidence="6">
    <location>
        <begin position="19"/>
        <end position="720"/>
    </location>
</feature>
<gene>
    <name evidence="7" type="ORF">Q9312_04965</name>
</gene>
<evidence type="ECO:0000256" key="2">
    <source>
        <dbReference type="ARBA" id="ARBA00022438"/>
    </source>
</evidence>
<dbReference type="Pfam" id="PF10459">
    <property type="entry name" value="Peptidase_S46"/>
    <property type="match status" value="1"/>
</dbReference>
<dbReference type="InterPro" id="IPR009003">
    <property type="entry name" value="Peptidase_S1_PA"/>
</dbReference>
<evidence type="ECO:0000313" key="8">
    <source>
        <dbReference type="Proteomes" id="UP001239782"/>
    </source>
</evidence>
<keyword evidence="3 6" id="KW-0645">Protease</keyword>
<name>A0AA51X7U4_9GAMM</name>
<keyword evidence="5 6" id="KW-0378">Hydrolase</keyword>
<accession>A0AA51X7U4</accession>
<keyword evidence="6" id="KW-0720">Serine protease</keyword>
<dbReference type="GO" id="GO:0043171">
    <property type="term" value="P:peptide catabolic process"/>
    <property type="evidence" value="ECO:0007669"/>
    <property type="project" value="UniProtKB-UniRule"/>
</dbReference>
<evidence type="ECO:0000256" key="1">
    <source>
        <dbReference type="ARBA" id="ARBA00010491"/>
    </source>
</evidence>
<organism evidence="7 8">
    <name type="scientific">Pleionea litopenaei</name>
    <dbReference type="NCBI Taxonomy" id="3070815"/>
    <lineage>
        <taxon>Bacteria</taxon>
        <taxon>Pseudomonadati</taxon>
        <taxon>Pseudomonadota</taxon>
        <taxon>Gammaproteobacteria</taxon>
        <taxon>Oceanospirillales</taxon>
        <taxon>Pleioneaceae</taxon>
        <taxon>Pleionea</taxon>
    </lineage>
</organism>
<reference evidence="7 8" key="1">
    <citation type="submission" date="2023-08" db="EMBL/GenBank/DDBJ databases">
        <title>Pleionea litopenaei sp. nov., isolated from stomach of juvenile Litopenaeus vannamei.</title>
        <authorList>
            <person name="Rho A.M."/>
            <person name="Hwang C.Y."/>
        </authorList>
    </citation>
    <scope>NUCLEOTIDE SEQUENCE [LARGE SCALE GENOMIC DNA]</scope>
    <source>
        <strain evidence="7 8">HL-JVS1</strain>
    </source>
</reference>
<comment type="function">
    <text evidence="6">Catalyzes the removal of dipeptides from the N-terminus of oligopeptides.</text>
</comment>
<dbReference type="EC" id="3.4.14.-" evidence="6"/>
<evidence type="ECO:0000256" key="6">
    <source>
        <dbReference type="RuleBase" id="RU366067"/>
    </source>
</evidence>
<comment type="similarity">
    <text evidence="1 6">Belongs to the peptidase S46 family.</text>
</comment>
<proteinExistence type="inferred from homology"/>
<dbReference type="GO" id="GO:0070009">
    <property type="term" value="F:serine-type aminopeptidase activity"/>
    <property type="evidence" value="ECO:0007669"/>
    <property type="project" value="UniProtKB-UniRule"/>
</dbReference>
<evidence type="ECO:0000256" key="3">
    <source>
        <dbReference type="ARBA" id="ARBA00022670"/>
    </source>
</evidence>
<evidence type="ECO:0000256" key="4">
    <source>
        <dbReference type="ARBA" id="ARBA00022729"/>
    </source>
</evidence>
<evidence type="ECO:0000313" key="7">
    <source>
        <dbReference type="EMBL" id="WMS88269.1"/>
    </source>
</evidence>
<protein>
    <recommendedName>
        <fullName evidence="6">Dipeptidyl-peptidase</fullName>
        <ecNumber evidence="6">3.4.14.-</ecNumber>
    </recommendedName>
</protein>
<keyword evidence="2 6" id="KW-0031">Aminopeptidase</keyword>